<dbReference type="InterPro" id="IPR003006">
    <property type="entry name" value="Ig/MHC_CS"/>
</dbReference>
<dbReference type="InterPro" id="IPR036179">
    <property type="entry name" value="Ig-like_dom_sf"/>
</dbReference>
<dbReference type="InterPro" id="IPR050208">
    <property type="entry name" value="MHC_class-I_related"/>
</dbReference>
<organism evidence="12">
    <name type="scientific">Zhangixalus chenfui</name>
    <name type="common">Chinese whipping frog</name>
    <dbReference type="NCBI Taxonomy" id="3136582"/>
    <lineage>
        <taxon>Eukaryota</taxon>
        <taxon>Metazoa</taxon>
        <taxon>Chordata</taxon>
        <taxon>Craniata</taxon>
        <taxon>Vertebrata</taxon>
        <taxon>Euteleostomi</taxon>
        <taxon>Amphibia</taxon>
        <taxon>Batrachia</taxon>
        <taxon>Anura</taxon>
        <taxon>Neobatrachia</taxon>
        <taxon>Ranoidea</taxon>
        <taxon>Rhacophoridae</taxon>
        <taxon>Rhacophorinae</taxon>
        <taxon>Zhangixalus</taxon>
    </lineage>
</organism>
<keyword evidence="6" id="KW-1015">Disulfide bond</keyword>
<evidence type="ECO:0000256" key="10">
    <source>
        <dbReference type="SAM" id="SignalP"/>
    </source>
</evidence>
<gene>
    <name evidence="12" type="primary">PochUA</name>
</gene>
<dbReference type="EMBL" id="KX467505">
    <property type="protein sequence ID" value="ARI45496.1"/>
    <property type="molecule type" value="mRNA"/>
</dbReference>
<dbReference type="FunFam" id="2.60.40.10:FF:000204">
    <property type="entry name" value="Major histocompatibility complex, class I-related protein"/>
    <property type="match status" value="1"/>
</dbReference>
<dbReference type="GO" id="GO:0005615">
    <property type="term" value="C:extracellular space"/>
    <property type="evidence" value="ECO:0007669"/>
    <property type="project" value="TreeGrafter"/>
</dbReference>
<evidence type="ECO:0000256" key="3">
    <source>
        <dbReference type="ARBA" id="ARBA00022729"/>
    </source>
</evidence>
<sequence length="353" mass="40014">MELCLLTLISMTVIGVHCDGHSLRYYYTRVSDKGLDIPEFSIVGYVDGREIMNYNSESHRARPVTQWMEKNEGPEYWEGQTQNLKGTEPVFKHNVRTVMSRFNQTGGIHIVQVMYGCELRDDGSTAGYNQHGYDGRDFMSLDTQSAIWIPTMNEAQLTTQRLNSPEVRSGERNKNYLENECIEWLKKYIEYGREDLEKRVRPEVKVWGRRQSDGATRLQCLVYGFHPRAVDVRWMKNEADHVPSDERTPILPHPDGTYQMRVGVEVPTTEGDAYSCHVEHSSLGEETLIVTWEPDNDNGNGLSIIVIIAIVGAVVVIVGALGGGIFVYTKKRRGYKTARTSDNNSDSSNNPKA</sequence>
<dbReference type="GO" id="GO:0009897">
    <property type="term" value="C:external side of plasma membrane"/>
    <property type="evidence" value="ECO:0007669"/>
    <property type="project" value="TreeGrafter"/>
</dbReference>
<dbReference type="Gene3D" id="3.30.500.10">
    <property type="entry name" value="MHC class I-like antigen recognition-like"/>
    <property type="match status" value="1"/>
</dbReference>
<keyword evidence="7" id="KW-0325">Glycoprotein</keyword>
<dbReference type="AlphaFoldDB" id="A0A1W5YMS6"/>
<keyword evidence="3 10" id="KW-0732">Signal</keyword>
<dbReference type="SUPFAM" id="SSF48726">
    <property type="entry name" value="Immunoglobulin"/>
    <property type="match status" value="1"/>
</dbReference>
<evidence type="ECO:0000256" key="1">
    <source>
        <dbReference type="ARBA" id="ARBA00004167"/>
    </source>
</evidence>
<accession>A0A1W5YMS6</accession>
<evidence type="ECO:0000256" key="5">
    <source>
        <dbReference type="ARBA" id="ARBA00023136"/>
    </source>
</evidence>
<feature type="chain" id="PRO_5013343350" evidence="10">
    <location>
        <begin position="19"/>
        <end position="353"/>
    </location>
</feature>
<name>A0A1W5YMS6_9NEOB</name>
<dbReference type="PANTHER" id="PTHR16675">
    <property type="entry name" value="MHC CLASS I-RELATED"/>
    <property type="match status" value="1"/>
</dbReference>
<feature type="signal peptide" evidence="10">
    <location>
        <begin position="1"/>
        <end position="18"/>
    </location>
</feature>
<reference evidence="12" key="1">
    <citation type="submission" date="2016-06" db="EMBL/GenBank/DDBJ databases">
        <title>The main mechanism of evolution in Chenfu's Treefrogs' (Polypedates chenfui) MHC class Ia gene: selection, recombination, and gene duplication.</title>
        <authorList>
            <person name="Chen H."/>
            <person name="Zhang M."/>
            <person name="Jiang Y."/>
            <person name="Han F."/>
        </authorList>
    </citation>
    <scope>NUCLEOTIDE SEQUENCE</scope>
</reference>
<evidence type="ECO:0000256" key="2">
    <source>
        <dbReference type="ARBA" id="ARBA00022692"/>
    </source>
</evidence>
<keyword evidence="5 9" id="KW-0472">Membrane</keyword>
<dbReference type="InterPro" id="IPR011162">
    <property type="entry name" value="MHC_I/II-like_Ag-recog"/>
</dbReference>
<keyword evidence="4 9" id="KW-1133">Transmembrane helix</keyword>
<evidence type="ECO:0000256" key="4">
    <source>
        <dbReference type="ARBA" id="ARBA00022989"/>
    </source>
</evidence>
<dbReference type="PROSITE" id="PS00290">
    <property type="entry name" value="IG_MHC"/>
    <property type="match status" value="1"/>
</dbReference>
<comment type="similarity">
    <text evidence="8">Belongs to the MHC class I family.</text>
</comment>
<feature type="domain" description="Ig-like" evidence="11">
    <location>
        <begin position="202"/>
        <end position="291"/>
    </location>
</feature>
<protein>
    <submittedName>
        <fullName evidence="12">MHC class Ia alpha antigen</fullName>
    </submittedName>
</protein>
<evidence type="ECO:0000256" key="7">
    <source>
        <dbReference type="ARBA" id="ARBA00023180"/>
    </source>
</evidence>
<evidence type="ECO:0000256" key="6">
    <source>
        <dbReference type="ARBA" id="ARBA00023157"/>
    </source>
</evidence>
<dbReference type="InterPro" id="IPR011161">
    <property type="entry name" value="MHC_I-like_Ag-recog"/>
</dbReference>
<dbReference type="SMART" id="SM00407">
    <property type="entry name" value="IGc1"/>
    <property type="match status" value="1"/>
</dbReference>
<dbReference type="Pfam" id="PF07654">
    <property type="entry name" value="C1-set"/>
    <property type="match status" value="1"/>
</dbReference>
<feature type="transmembrane region" description="Helical" evidence="9">
    <location>
        <begin position="304"/>
        <end position="329"/>
    </location>
</feature>
<dbReference type="InterPro" id="IPR001039">
    <property type="entry name" value="MHC_I_a_a1/a2"/>
</dbReference>
<dbReference type="PANTHER" id="PTHR16675:SF286">
    <property type="entry name" value="MHC CLASS I ANTIGEN"/>
    <property type="match status" value="1"/>
</dbReference>
<dbReference type="SUPFAM" id="SSF54452">
    <property type="entry name" value="MHC antigen-recognition domain"/>
    <property type="match status" value="1"/>
</dbReference>
<dbReference type="PROSITE" id="PS50835">
    <property type="entry name" value="IG_LIKE"/>
    <property type="match status" value="1"/>
</dbReference>
<evidence type="ECO:0000259" key="11">
    <source>
        <dbReference type="PROSITE" id="PS50835"/>
    </source>
</evidence>
<comment type="subcellular location">
    <subcellularLocation>
        <location evidence="1">Membrane</location>
        <topology evidence="1">Single-pass membrane protein</topology>
    </subcellularLocation>
</comment>
<proteinExistence type="evidence at transcript level"/>
<dbReference type="FunFam" id="3.30.500.10:FF:000001">
    <property type="entry name" value="H-2 class I histocompatibility antigen, alpha chain"/>
    <property type="match status" value="1"/>
</dbReference>
<dbReference type="GO" id="GO:0006955">
    <property type="term" value="P:immune response"/>
    <property type="evidence" value="ECO:0007669"/>
    <property type="project" value="TreeGrafter"/>
</dbReference>
<dbReference type="InterPro" id="IPR007110">
    <property type="entry name" value="Ig-like_dom"/>
</dbReference>
<evidence type="ECO:0000256" key="9">
    <source>
        <dbReference type="SAM" id="Phobius"/>
    </source>
</evidence>
<keyword evidence="2 9" id="KW-0812">Transmembrane</keyword>
<dbReference type="Pfam" id="PF00129">
    <property type="entry name" value="MHC_I"/>
    <property type="match status" value="1"/>
</dbReference>
<evidence type="ECO:0000256" key="8">
    <source>
        <dbReference type="RuleBase" id="RU004439"/>
    </source>
</evidence>
<dbReference type="Gene3D" id="2.60.40.10">
    <property type="entry name" value="Immunoglobulins"/>
    <property type="match status" value="1"/>
</dbReference>
<dbReference type="InterPro" id="IPR013783">
    <property type="entry name" value="Ig-like_fold"/>
</dbReference>
<evidence type="ECO:0000313" key="12">
    <source>
        <dbReference type="EMBL" id="ARI45496.1"/>
    </source>
</evidence>
<dbReference type="InterPro" id="IPR037055">
    <property type="entry name" value="MHC_I-like_Ag-recog_sf"/>
</dbReference>
<dbReference type="InterPro" id="IPR003597">
    <property type="entry name" value="Ig_C1-set"/>
</dbReference>
<dbReference type="PRINTS" id="PR01638">
    <property type="entry name" value="MHCCLASSI"/>
</dbReference>